<sequence>MPFSDYSKSRHVRGILTYNDPRSIARPRSMSFRVATPVDGPGWRAFQFSRVQRTERQSAETSRDSLLCRAAALGPYSTRQVFARVGQLDGQLELFMLSPLSAGLWYSTVSGIHQKNSSSCGSSVVEASYHRVIYWMVQLATELNGCSSHPSGHKEYYRQGAALARSACERTDQRSPDVS</sequence>
<proteinExistence type="predicted"/>
<name>A0A1J7I8X7_9PEZI</name>
<dbReference type="Proteomes" id="UP000182658">
    <property type="component" value="Unassembled WGS sequence"/>
</dbReference>
<dbReference type="AlphaFoldDB" id="A0A1J7I8X7"/>
<protein>
    <submittedName>
        <fullName evidence="1">Uncharacterized protein</fullName>
    </submittedName>
</protein>
<gene>
    <name evidence="1" type="ORF">CONLIGDRAFT_125751</name>
</gene>
<evidence type="ECO:0000313" key="2">
    <source>
        <dbReference type="Proteomes" id="UP000182658"/>
    </source>
</evidence>
<evidence type="ECO:0000313" key="1">
    <source>
        <dbReference type="EMBL" id="OIW24103.1"/>
    </source>
</evidence>
<dbReference type="EMBL" id="KV875105">
    <property type="protein sequence ID" value="OIW24103.1"/>
    <property type="molecule type" value="Genomic_DNA"/>
</dbReference>
<reference evidence="1 2" key="1">
    <citation type="submission" date="2016-10" db="EMBL/GenBank/DDBJ databases">
        <title>Draft genome sequence of Coniochaeta ligniaria NRRL30616, a lignocellulolytic fungus for bioabatement of inhibitors in plant biomass hydrolysates.</title>
        <authorList>
            <consortium name="DOE Joint Genome Institute"/>
            <person name="Jimenez D.J."/>
            <person name="Hector R.E."/>
            <person name="Riley R."/>
            <person name="Sun H."/>
            <person name="Grigoriev I.V."/>
            <person name="Van Elsas J.D."/>
            <person name="Nichols N.N."/>
        </authorList>
    </citation>
    <scope>NUCLEOTIDE SEQUENCE [LARGE SCALE GENOMIC DNA]</scope>
    <source>
        <strain evidence="1 2">NRRL 30616</strain>
    </source>
</reference>
<dbReference type="InParanoid" id="A0A1J7I8X7"/>
<keyword evidence="2" id="KW-1185">Reference proteome</keyword>
<organism evidence="1 2">
    <name type="scientific">Coniochaeta ligniaria NRRL 30616</name>
    <dbReference type="NCBI Taxonomy" id="1408157"/>
    <lineage>
        <taxon>Eukaryota</taxon>
        <taxon>Fungi</taxon>
        <taxon>Dikarya</taxon>
        <taxon>Ascomycota</taxon>
        <taxon>Pezizomycotina</taxon>
        <taxon>Sordariomycetes</taxon>
        <taxon>Sordariomycetidae</taxon>
        <taxon>Coniochaetales</taxon>
        <taxon>Coniochaetaceae</taxon>
        <taxon>Coniochaeta</taxon>
    </lineage>
</organism>
<accession>A0A1J7I8X7</accession>